<name>A0ABT8NCF4_9BACL</name>
<proteinExistence type="predicted"/>
<gene>
    <name evidence="1" type="ORF">QWY13_08630</name>
</gene>
<sequence>MEDYILVKSIIDDWDPIGLLNLGCPEDEYDPEIRDIVALLPYVKSVDELALRIRQVFIKWFEIFLSIEKCHPVALKIWEATKKM</sequence>
<evidence type="ECO:0000313" key="2">
    <source>
        <dbReference type="Proteomes" id="UP001172142"/>
    </source>
</evidence>
<comment type="caution">
    <text evidence="1">The sequence shown here is derived from an EMBL/GenBank/DDBJ whole genome shotgun (WGS) entry which is preliminary data.</text>
</comment>
<accession>A0ABT8NCF4</accession>
<protein>
    <submittedName>
        <fullName evidence="1">DUF1871 family protein</fullName>
    </submittedName>
</protein>
<dbReference type="Pfam" id="PF08958">
    <property type="entry name" value="DUF1871"/>
    <property type="match status" value="1"/>
</dbReference>
<dbReference type="SUPFAM" id="SSF116922">
    <property type="entry name" value="YugE-like"/>
    <property type="match status" value="1"/>
</dbReference>
<dbReference type="RefSeq" id="WP_301856196.1">
    <property type="nucleotide sequence ID" value="NZ_JAUJWU010000002.1"/>
</dbReference>
<evidence type="ECO:0000313" key="1">
    <source>
        <dbReference type="EMBL" id="MDN7245566.1"/>
    </source>
</evidence>
<dbReference type="InterPro" id="IPR015053">
    <property type="entry name" value="DUF1871"/>
</dbReference>
<dbReference type="InterPro" id="IPR023162">
    <property type="entry name" value="Apc36109-like_dom_sf"/>
</dbReference>
<keyword evidence="2" id="KW-1185">Reference proteome</keyword>
<dbReference type="Proteomes" id="UP001172142">
    <property type="component" value="Unassembled WGS sequence"/>
</dbReference>
<dbReference type="Gene3D" id="1.10.340.20">
    <property type="entry name" value="Apc36109-like domain"/>
    <property type="match status" value="1"/>
</dbReference>
<dbReference type="EMBL" id="JAUJWU010000002">
    <property type="protein sequence ID" value="MDN7245566.1"/>
    <property type="molecule type" value="Genomic_DNA"/>
</dbReference>
<reference evidence="1 2" key="1">
    <citation type="submission" date="2023-07" db="EMBL/GenBank/DDBJ databases">
        <title>Novel species in genus Planococcus.</title>
        <authorList>
            <person name="Ning S."/>
        </authorList>
    </citation>
    <scope>NUCLEOTIDE SEQUENCE [LARGE SCALE GENOMIC DNA]</scope>
    <source>
        <strain evidence="1 2">N017</strain>
    </source>
</reference>
<organism evidence="1 2">
    <name type="scientific">Planococcus shenhongbingii</name>
    <dbReference type="NCBI Taxonomy" id="3058398"/>
    <lineage>
        <taxon>Bacteria</taxon>
        <taxon>Bacillati</taxon>
        <taxon>Bacillota</taxon>
        <taxon>Bacilli</taxon>
        <taxon>Bacillales</taxon>
        <taxon>Caryophanaceae</taxon>
        <taxon>Planococcus</taxon>
    </lineage>
</organism>